<evidence type="ECO:0000313" key="11">
    <source>
        <dbReference type="Proteomes" id="UP000057820"/>
    </source>
</evidence>
<feature type="transmembrane region" description="Helical" evidence="8">
    <location>
        <begin position="81"/>
        <end position="102"/>
    </location>
</feature>
<feature type="transmembrane region" description="Helical" evidence="8">
    <location>
        <begin position="267"/>
        <end position="287"/>
    </location>
</feature>
<dbReference type="Pfam" id="PF00528">
    <property type="entry name" value="BPD_transp_1"/>
    <property type="match status" value="2"/>
</dbReference>
<feature type="transmembrane region" description="Helical" evidence="8">
    <location>
        <begin position="500"/>
        <end position="521"/>
    </location>
</feature>
<evidence type="ECO:0000256" key="8">
    <source>
        <dbReference type="RuleBase" id="RU363032"/>
    </source>
</evidence>
<dbReference type="RefSeq" id="WP_060591926.1">
    <property type="nucleotide sequence ID" value="NZ_CP031418.1"/>
</dbReference>
<dbReference type="EMBL" id="LN868938">
    <property type="protein sequence ID" value="CRY76406.1"/>
    <property type="molecule type" value="Genomic_DNA"/>
</dbReference>
<keyword evidence="4" id="KW-0997">Cell inner membrane</keyword>
<dbReference type="PANTHER" id="PTHR43357">
    <property type="entry name" value="INNER MEMBRANE ABC TRANSPORTER PERMEASE PROTEIN YDCV"/>
    <property type="match status" value="1"/>
</dbReference>
<feature type="transmembrane region" description="Helical" evidence="8">
    <location>
        <begin position="165"/>
        <end position="184"/>
    </location>
</feature>
<dbReference type="Proteomes" id="UP000057820">
    <property type="component" value="Chromosome 1"/>
</dbReference>
<keyword evidence="5 8" id="KW-0812">Transmembrane</keyword>
<keyword evidence="3" id="KW-1003">Cell membrane</keyword>
<evidence type="ECO:0000256" key="6">
    <source>
        <dbReference type="ARBA" id="ARBA00022989"/>
    </source>
</evidence>
<dbReference type="GO" id="GO:0005886">
    <property type="term" value="C:plasma membrane"/>
    <property type="evidence" value="ECO:0007669"/>
    <property type="project" value="UniProtKB-SubCell"/>
</dbReference>
<evidence type="ECO:0000313" key="10">
    <source>
        <dbReference type="EMBL" id="CRY76406.1"/>
    </source>
</evidence>
<dbReference type="InterPro" id="IPR000515">
    <property type="entry name" value="MetI-like"/>
</dbReference>
<dbReference type="GO" id="GO:0055085">
    <property type="term" value="P:transmembrane transport"/>
    <property type="evidence" value="ECO:0007669"/>
    <property type="project" value="InterPro"/>
</dbReference>
<evidence type="ECO:0000256" key="3">
    <source>
        <dbReference type="ARBA" id="ARBA00022475"/>
    </source>
</evidence>
<dbReference type="InterPro" id="IPR035906">
    <property type="entry name" value="MetI-like_sf"/>
</dbReference>
<comment type="subcellular location">
    <subcellularLocation>
        <location evidence="1">Cell inner membrane</location>
        <topology evidence="1">Multi-pass membrane protein</topology>
    </subcellularLocation>
    <subcellularLocation>
        <location evidence="8">Cell membrane</location>
        <topology evidence="8">Multi-pass membrane protein</topology>
    </subcellularLocation>
</comment>
<gene>
    <name evidence="10" type="primary">cysW_1</name>
    <name evidence="10" type="ORF">ERS450000_01838</name>
</gene>
<evidence type="ECO:0000259" key="9">
    <source>
        <dbReference type="PROSITE" id="PS50928"/>
    </source>
</evidence>
<evidence type="ECO:0000256" key="7">
    <source>
        <dbReference type="ARBA" id="ARBA00023136"/>
    </source>
</evidence>
<feature type="transmembrane region" description="Helical" evidence="8">
    <location>
        <begin position="315"/>
        <end position="340"/>
    </location>
</feature>
<evidence type="ECO:0000256" key="1">
    <source>
        <dbReference type="ARBA" id="ARBA00004429"/>
    </source>
</evidence>
<evidence type="ECO:0000256" key="5">
    <source>
        <dbReference type="ARBA" id="ARBA00022692"/>
    </source>
</evidence>
<feature type="transmembrane region" description="Helical" evidence="8">
    <location>
        <begin position="32"/>
        <end position="50"/>
    </location>
</feature>
<evidence type="ECO:0000256" key="4">
    <source>
        <dbReference type="ARBA" id="ARBA00022519"/>
    </source>
</evidence>
<feature type="transmembrane region" description="Helical" evidence="8">
    <location>
        <begin position="404"/>
        <end position="431"/>
    </location>
</feature>
<feature type="transmembrane region" description="Helical" evidence="8">
    <location>
        <begin position="378"/>
        <end position="397"/>
    </location>
</feature>
<dbReference type="PROSITE" id="PS50928">
    <property type="entry name" value="ABC_TM1"/>
    <property type="match status" value="2"/>
</dbReference>
<dbReference type="CDD" id="cd06261">
    <property type="entry name" value="TM_PBP2"/>
    <property type="match status" value="2"/>
</dbReference>
<feature type="transmembrane region" description="Helical" evidence="8">
    <location>
        <begin position="437"/>
        <end position="458"/>
    </location>
</feature>
<feature type="transmembrane region" description="Helical" evidence="8">
    <location>
        <begin position="222"/>
        <end position="247"/>
    </location>
</feature>
<organism evidence="10 11">
    <name type="scientific">Nocardia farcinica</name>
    <dbReference type="NCBI Taxonomy" id="37329"/>
    <lineage>
        <taxon>Bacteria</taxon>
        <taxon>Bacillati</taxon>
        <taxon>Actinomycetota</taxon>
        <taxon>Actinomycetes</taxon>
        <taxon>Mycobacteriales</taxon>
        <taxon>Nocardiaceae</taxon>
        <taxon>Nocardia</taxon>
    </lineage>
</organism>
<feature type="transmembrane region" description="Helical" evidence="8">
    <location>
        <begin position="541"/>
        <end position="566"/>
    </location>
</feature>
<dbReference type="SUPFAM" id="SSF161098">
    <property type="entry name" value="MetI-like"/>
    <property type="match status" value="2"/>
</dbReference>
<keyword evidence="6 8" id="KW-1133">Transmembrane helix</keyword>
<protein>
    <submittedName>
        <fullName evidence="10">Sulfate transport system permease protein CysW</fullName>
    </submittedName>
</protein>
<feature type="transmembrane region" description="Helical" evidence="8">
    <location>
        <begin position="114"/>
        <end position="134"/>
    </location>
</feature>
<dbReference type="Gene3D" id="1.10.3720.10">
    <property type="entry name" value="MetI-like"/>
    <property type="match status" value="2"/>
</dbReference>
<name>A0A0H5P1T5_NOCFR</name>
<sequence>MTATVVRPEAAPAEPAGNRRTFALPAHWRPRLGYAVLLAVLAYLVVLPMIRLQSLAFDDGGQGYRSQYTRFDIGETIRTTVALALGSLVIAMVLGTLLAYAASRLPDRLGFLRIVPILPIVLPAVANVVGWAFLLSPGPGYLNVLLRKLPWWSGTDSGPVDVYTVPWIIVLTGFGLTSFVYLFVSAGMQNIGAEHLEAAQISGSSTTGVFFRVVLPLLRPSLIYGGGIAFLLGLGQFTGPLLLGQNYGVQVLTTEMYRRVSESPADFAAAAAAGSPLVILGLALVLVQKALLGNQTRFVTHGGKAFAPGGGSSPLAVLALVAYALLALVVPLVGLVIVALTPYWSGSLSWEILTLDNFRTLAADAAIVESVVTSVTTSLGAVLICVPIGYLMATLLVRGRRYRVLAMIGDLITSLPLGIPAVIFGVGFLLTYTEPPLILYGTRTVIILVYVVLMLPFATRMQMTAMLALGDTYGEASATSGASPVVTTVRVMLPLMRPTILSAVALMFILLTHEFAASLLVRASTTQVMGTLLFDLWQNGSYPLVAAMALLMTAVTTVGVAAAMAVGGRNVLSKL</sequence>
<accession>A0A0H5P1T5</accession>
<feature type="domain" description="ABC transmembrane type-1" evidence="9">
    <location>
        <begin position="371"/>
        <end position="563"/>
    </location>
</feature>
<proteinExistence type="inferred from homology"/>
<feature type="domain" description="ABC transmembrane type-1" evidence="9">
    <location>
        <begin position="77"/>
        <end position="288"/>
    </location>
</feature>
<dbReference type="PANTHER" id="PTHR43357:SF4">
    <property type="entry name" value="INNER MEMBRANE ABC TRANSPORTER PERMEASE PROTEIN YDCV"/>
    <property type="match status" value="1"/>
</dbReference>
<reference evidence="11" key="1">
    <citation type="submission" date="2015-03" db="EMBL/GenBank/DDBJ databases">
        <authorList>
            <consortium name="Pathogen Informatics"/>
        </authorList>
    </citation>
    <scope>NUCLEOTIDE SEQUENCE [LARGE SCALE GENOMIC DNA]</scope>
    <source>
        <strain evidence="11">NCTC11134</strain>
    </source>
</reference>
<dbReference type="AlphaFoldDB" id="A0A0H5P1T5"/>
<dbReference type="KEGG" id="nfr:ERS450000_01838"/>
<keyword evidence="7 8" id="KW-0472">Membrane</keyword>
<evidence type="ECO:0000256" key="2">
    <source>
        <dbReference type="ARBA" id="ARBA00022448"/>
    </source>
</evidence>
<comment type="similarity">
    <text evidence="8">Belongs to the binding-protein-dependent transport system permease family.</text>
</comment>
<keyword evidence="2 8" id="KW-0813">Transport</keyword>